<keyword evidence="2" id="KW-1133">Transmembrane helix</keyword>
<name>A0A3G9IWZ0_9ACTN</name>
<keyword evidence="2" id="KW-0812">Transmembrane</keyword>
<feature type="region of interest" description="Disordered" evidence="1">
    <location>
        <begin position="1"/>
        <end position="28"/>
    </location>
</feature>
<feature type="transmembrane region" description="Helical" evidence="2">
    <location>
        <begin position="304"/>
        <end position="324"/>
    </location>
</feature>
<feature type="transmembrane region" description="Helical" evidence="2">
    <location>
        <begin position="440"/>
        <end position="459"/>
    </location>
</feature>
<reference evidence="3 4" key="1">
    <citation type="submission" date="2018-11" db="EMBL/GenBank/DDBJ databases">
        <title>Complete genome sequence of Nocardioides baekrokdamisoli strain KCTC 39748.</title>
        <authorList>
            <person name="Kang S.W."/>
            <person name="Lee K.C."/>
            <person name="Kim K.K."/>
            <person name="Kim J.S."/>
            <person name="Kim D.S."/>
            <person name="Ko S.H."/>
            <person name="Yang S.H."/>
            <person name="Shin Y.K."/>
            <person name="Lee J.S."/>
        </authorList>
    </citation>
    <scope>NUCLEOTIDE SEQUENCE [LARGE SCALE GENOMIC DNA]</scope>
    <source>
        <strain evidence="3 4">KCTC 39748</strain>
    </source>
</reference>
<feature type="transmembrane region" description="Helical" evidence="2">
    <location>
        <begin position="364"/>
        <end position="388"/>
    </location>
</feature>
<dbReference type="Proteomes" id="UP000271573">
    <property type="component" value="Chromosome"/>
</dbReference>
<evidence type="ECO:0000256" key="2">
    <source>
        <dbReference type="SAM" id="Phobius"/>
    </source>
</evidence>
<protein>
    <submittedName>
        <fullName evidence="3">Uncharacterized protein</fullName>
    </submittedName>
</protein>
<evidence type="ECO:0000313" key="3">
    <source>
        <dbReference type="EMBL" id="BBH15778.1"/>
    </source>
</evidence>
<gene>
    <name evidence="3" type="ORF">Back2_00650</name>
</gene>
<proteinExistence type="predicted"/>
<feature type="transmembrane region" description="Helical" evidence="2">
    <location>
        <begin position="238"/>
        <end position="258"/>
    </location>
</feature>
<accession>A0A3G9IWZ0</accession>
<evidence type="ECO:0000313" key="4">
    <source>
        <dbReference type="Proteomes" id="UP000271573"/>
    </source>
</evidence>
<feature type="compositionally biased region" description="Basic and acidic residues" evidence="1">
    <location>
        <begin position="170"/>
        <end position="197"/>
    </location>
</feature>
<dbReference type="KEGG" id="nbe:Back2_00650"/>
<organism evidence="3 4">
    <name type="scientific">Nocardioides baekrokdamisoli</name>
    <dbReference type="NCBI Taxonomy" id="1804624"/>
    <lineage>
        <taxon>Bacteria</taxon>
        <taxon>Bacillati</taxon>
        <taxon>Actinomycetota</taxon>
        <taxon>Actinomycetes</taxon>
        <taxon>Propionibacteriales</taxon>
        <taxon>Nocardioidaceae</taxon>
        <taxon>Nocardioides</taxon>
    </lineage>
</organism>
<feature type="region of interest" description="Disordered" evidence="1">
    <location>
        <begin position="160"/>
        <end position="197"/>
    </location>
</feature>
<dbReference type="OrthoDB" id="9809646at2"/>
<keyword evidence="2" id="KW-0472">Membrane</keyword>
<dbReference type="RefSeq" id="WP_125565678.1">
    <property type="nucleotide sequence ID" value="NZ_AP019307.1"/>
</dbReference>
<dbReference type="EMBL" id="AP019307">
    <property type="protein sequence ID" value="BBH15778.1"/>
    <property type="molecule type" value="Genomic_DNA"/>
</dbReference>
<sequence>MKKPDTKTVGAEEVQTSSGAGSAGAGHRVTASPVRIGTADSVQAKWVARYAPSRVCRVDILVSIPDRDLTVHALQSRGWQALDRVDEADDQFALITAVASRFGQQPTSLHNAIAAEVQTILAMYRVNPHSVSVYARAPDLARLHLWAVAHEDASQLAGPVGPDGIYTTSDRPKDARSALGDRRATGRNEPIDPVARESKSTRTLQSWTLLAIALTVFAAAIADGYLAHRVFHGWIWRWLPPSALLLVTLAAAAVEYVLKWTLVTGRDDQRPATGSSPRKFFPHVAAALRINSFADGAVPRLKRWGLAAALLVGACVGWAAGFMWPPQSLTATIATAGVGLAISVVALFWVPLRRMWTPPRLASGLIGATTILAGVGVLARVMATLFFAEMGVPVDGIDLNVTTIGALTAVPLMIASGGVAVLLGVWFVTYRGRYAPPMSWLMGAITSLACIAVVLASMADLASRSSTIWTGTGDHVDGYAVTGVCLYPTSPTLTRPNAWDHPLWKLGDRGGDLVVLDPVAARARQRGRGGTNPSSIVSYLPANTVRYLIVDPNSPRCP</sequence>
<keyword evidence="4" id="KW-1185">Reference proteome</keyword>
<feature type="transmembrane region" description="Helical" evidence="2">
    <location>
        <begin position="408"/>
        <end position="428"/>
    </location>
</feature>
<dbReference type="AlphaFoldDB" id="A0A3G9IWZ0"/>
<evidence type="ECO:0000256" key="1">
    <source>
        <dbReference type="SAM" id="MobiDB-lite"/>
    </source>
</evidence>
<feature type="transmembrane region" description="Helical" evidence="2">
    <location>
        <begin position="330"/>
        <end position="352"/>
    </location>
</feature>
<feature type="transmembrane region" description="Helical" evidence="2">
    <location>
        <begin position="206"/>
        <end position="226"/>
    </location>
</feature>